<protein>
    <submittedName>
        <fullName evidence="12">Hyperglycemic hormone XO preproprotein</fullName>
    </submittedName>
</protein>
<dbReference type="GO" id="GO:0007623">
    <property type="term" value="P:circadian rhythm"/>
    <property type="evidence" value="ECO:0007669"/>
    <property type="project" value="TreeGrafter"/>
</dbReference>
<feature type="domain" description="Crustacean neurohormone H" evidence="11">
    <location>
        <begin position="21"/>
        <end position="56"/>
    </location>
</feature>
<evidence type="ECO:0000256" key="7">
    <source>
        <dbReference type="ARBA" id="ARBA00023320"/>
    </source>
</evidence>
<evidence type="ECO:0000256" key="6">
    <source>
        <dbReference type="ARBA" id="ARBA00023157"/>
    </source>
</evidence>
<evidence type="ECO:0000256" key="8">
    <source>
        <dbReference type="PIRSR" id="PIRSR631098-50"/>
    </source>
</evidence>
<keyword evidence="8" id="KW-0873">Pyrrolidone carboxylic acid</keyword>
<dbReference type="Gene3D" id="1.10.2010.10">
    <property type="entry name" value="Crustacean CHH/MIH/GIH neurohormone"/>
    <property type="match status" value="1"/>
</dbReference>
<dbReference type="PANTHER" id="PTHR35981:SF2">
    <property type="entry name" value="ION TRANSPORT PEPTIDE, ISOFORM C"/>
    <property type="match status" value="1"/>
</dbReference>
<feature type="disulfide bond" evidence="9">
    <location>
        <begin position="84"/>
        <end position="110"/>
    </location>
</feature>
<keyword evidence="10" id="KW-0732">Signal</keyword>
<evidence type="ECO:0000256" key="10">
    <source>
        <dbReference type="SAM" id="SignalP"/>
    </source>
</evidence>
<keyword evidence="6 9" id="KW-1015">Disulfide bond</keyword>
<dbReference type="GO" id="GO:0005576">
    <property type="term" value="C:extracellular region"/>
    <property type="evidence" value="ECO:0007669"/>
    <property type="project" value="UniProtKB-SubCell"/>
</dbReference>
<dbReference type="InterPro" id="IPR035957">
    <property type="entry name" value="Crust_neurohorm_sf"/>
</dbReference>
<comment type="similarity">
    <text evidence="2">Belongs to the arthropod CHH/MIH/GIH/VIH hormone family.</text>
</comment>
<dbReference type="PROSITE" id="PS01250">
    <property type="entry name" value="CHH_MIH_GIH"/>
    <property type="match status" value="1"/>
</dbReference>
<dbReference type="GO" id="GO:0005184">
    <property type="term" value="F:neuropeptide hormone activity"/>
    <property type="evidence" value="ECO:0007669"/>
    <property type="project" value="InterPro"/>
</dbReference>
<gene>
    <name evidence="12" type="primary">CHH</name>
</gene>
<accession>G3GCC8</accession>
<dbReference type="PRINTS" id="PR00550">
    <property type="entry name" value="HYPRGLYCEMIC"/>
</dbReference>
<reference evidence="12" key="1">
    <citation type="journal article" date="2013" name="J. Exp. Biol.">
        <title>Roles of crustacean hyperglycaemic hormone in ionic and metabolic homeostasis in the Christmas Island blue crab, Discoplax celeste.</title>
        <authorList>
            <person name="Turner L.M."/>
            <person name="Webster S.G."/>
            <person name="Morris S."/>
        </authorList>
    </citation>
    <scope>NUCLEOTIDE SEQUENCE</scope>
</reference>
<dbReference type="InterPro" id="IPR001166">
    <property type="entry name" value="Hyperglycemic"/>
</dbReference>
<keyword evidence="5" id="KW-0027">Amidation</keyword>
<feature type="signal peptide" evidence="10">
    <location>
        <begin position="1"/>
        <end position="20"/>
    </location>
</feature>
<dbReference type="InterPro" id="IPR005558">
    <property type="entry name" value="Crust_neurhormone_H"/>
</dbReference>
<evidence type="ECO:0000313" key="12">
    <source>
        <dbReference type="EMBL" id="AEM45614.1"/>
    </source>
</evidence>
<evidence type="ECO:0000256" key="5">
    <source>
        <dbReference type="ARBA" id="ARBA00022815"/>
    </source>
</evidence>
<evidence type="ECO:0000259" key="11">
    <source>
        <dbReference type="Pfam" id="PF03858"/>
    </source>
</evidence>
<evidence type="ECO:0000256" key="4">
    <source>
        <dbReference type="ARBA" id="ARBA00022702"/>
    </source>
</evidence>
<dbReference type="PRINTS" id="PR00548">
    <property type="entry name" value="HYPRGLYCEMC1"/>
</dbReference>
<dbReference type="EMBL" id="JF894384">
    <property type="protein sequence ID" value="AEM45614.1"/>
    <property type="molecule type" value="mRNA"/>
</dbReference>
<dbReference type="InterPro" id="IPR031098">
    <property type="entry name" value="Crust_neurohorm"/>
</dbReference>
<dbReference type="SMR" id="G3GCC8"/>
<organism evidence="12">
    <name type="scientific">Tuerkayana celeste</name>
    <dbReference type="NCBI Taxonomy" id="3018950"/>
    <lineage>
        <taxon>Eukaryota</taxon>
        <taxon>Metazoa</taxon>
        <taxon>Ecdysozoa</taxon>
        <taxon>Arthropoda</taxon>
        <taxon>Crustacea</taxon>
        <taxon>Multicrustacea</taxon>
        <taxon>Malacostraca</taxon>
        <taxon>Eumalacostraca</taxon>
        <taxon>Eucarida</taxon>
        <taxon>Decapoda</taxon>
        <taxon>Pleocyemata</taxon>
        <taxon>Brachyura</taxon>
        <taxon>Eubrachyura</taxon>
        <taxon>Grapsoidea</taxon>
        <taxon>Gecarcinidae</taxon>
        <taxon>Tuerkayana</taxon>
    </lineage>
</organism>
<keyword evidence="3" id="KW-0964">Secreted</keyword>
<dbReference type="Pfam" id="PF01147">
    <property type="entry name" value="Crust_neurohorm"/>
    <property type="match status" value="1"/>
</dbReference>
<dbReference type="SUPFAM" id="SSF81778">
    <property type="entry name" value="Crustacean CHH/MIH/GIH neurohormone"/>
    <property type="match status" value="1"/>
</dbReference>
<keyword evidence="7" id="KW-0527">Neuropeptide</keyword>
<feature type="chain" id="PRO_5003443703" evidence="10">
    <location>
        <begin position="21"/>
        <end position="135"/>
    </location>
</feature>
<feature type="disulfide bond" evidence="9">
    <location>
        <begin position="81"/>
        <end position="97"/>
    </location>
</feature>
<dbReference type="GO" id="GO:0007218">
    <property type="term" value="P:neuropeptide signaling pathway"/>
    <property type="evidence" value="ECO:0007669"/>
    <property type="project" value="UniProtKB-KW"/>
</dbReference>
<dbReference type="InterPro" id="IPR018251">
    <property type="entry name" value="Crust_neurhormone_CS"/>
</dbReference>
<dbReference type="AlphaFoldDB" id="G3GCC8"/>
<evidence type="ECO:0000256" key="9">
    <source>
        <dbReference type="PIRSR" id="PIRSR631098-51"/>
    </source>
</evidence>
<evidence type="ECO:0000256" key="1">
    <source>
        <dbReference type="ARBA" id="ARBA00004613"/>
    </source>
</evidence>
<proteinExistence type="evidence at transcript level"/>
<evidence type="ECO:0000256" key="3">
    <source>
        <dbReference type="ARBA" id="ARBA00022525"/>
    </source>
</evidence>
<feature type="modified residue" description="Pyrrolidone carboxylic acid; partial" evidence="8">
    <location>
        <position position="59"/>
    </location>
</feature>
<dbReference type="PANTHER" id="PTHR35981">
    <property type="entry name" value="ION TRANSPORT PEPTIDE, ISOFORM C"/>
    <property type="match status" value="1"/>
</dbReference>
<dbReference type="Pfam" id="PF03858">
    <property type="entry name" value="Crust_neuro_H"/>
    <property type="match status" value="1"/>
</dbReference>
<keyword evidence="4" id="KW-0372">Hormone</keyword>
<comment type="subcellular location">
    <subcellularLocation>
        <location evidence="1">Secreted</location>
    </subcellularLocation>
</comment>
<sequence length="135" mass="15134">MALVAVAVFASMHALPHAHARSADGFGRMERLLTSLRGSAESPAALGEASAAHPLEKRQIYDRSCKGVYDRSLFSKLEHVCDDCYNLYRTSYVSSACRENCYSNLVFRQCMDDLLLMDVFDEYAKAVQMVGRKKK</sequence>
<dbReference type="InterPro" id="IPR000346">
    <property type="entry name" value="Hyperglycemic1"/>
</dbReference>
<evidence type="ECO:0000256" key="2">
    <source>
        <dbReference type="ARBA" id="ARBA00005447"/>
    </source>
</evidence>
<name>G3GCC8_9EUCA</name>
<feature type="disulfide bond" evidence="9">
    <location>
        <begin position="65"/>
        <end position="101"/>
    </location>
</feature>